<dbReference type="CDD" id="cd10229">
    <property type="entry name" value="ASKHA_NBD_HSP70_HSPA12"/>
    <property type="match status" value="1"/>
</dbReference>
<dbReference type="Pfam" id="PF00012">
    <property type="entry name" value="HSP70"/>
    <property type="match status" value="1"/>
</dbReference>
<dbReference type="PANTHER" id="PTHR14187:SF5">
    <property type="entry name" value="HEAT SHOCK 70 KDA PROTEIN 12A"/>
    <property type="match status" value="1"/>
</dbReference>
<keyword evidence="2" id="KW-0547">Nucleotide-binding</keyword>
<dbReference type="InterPro" id="IPR013126">
    <property type="entry name" value="Hsp_70_fam"/>
</dbReference>
<dbReference type="GO" id="GO:0005524">
    <property type="term" value="F:ATP binding"/>
    <property type="evidence" value="ECO:0007669"/>
    <property type="project" value="UniProtKB-KW"/>
</dbReference>
<name>A0A8B8DAG3_CRAVI</name>
<dbReference type="GeneID" id="111125249"/>
<dbReference type="KEGG" id="cvn:111125249"/>
<sequence>MAISSDYYSLICAIDFGTTFSGFAYSSKKEYDYDPLNIAVPNWDTPPSVQISYKTPTTLLLNKDQNFEAFGYEAESKYAELVENEKNGEYIYIRRFKMLLYNTLSKRLTKEMMIKDITEKKEVKAIEVFKHAINYFRGLMLTTIDKKGLGVKEENIRWVLTVPAIWSDPAKQFMAEAAVMAGIPRTKLSLALEPEAASIFCNRIPLSKFEEGNGLGGFEVGKKYLVLDAGGGTVDITVHEVTQDKTLKELEKASGGDWGGTCVDNYFKNFLTSVVTSDVMEEFRLKHTGEYIELFRDFEMKKRTRNTTEKTRVTLRMPESLLIYFEQSKNKPLNETIQESRYSKSMKCEGDKLRITPALFEQFFSAACTGIIDHLRDLLEKPKVKGTDTILMVGGFSESQILQTYIKSNLPDFRIVIPNEPSLAILKGAVLFGHDPCLISERIAKYWYGIASFQKFNPKLHKTEKKKDDLCEDIFDICVKRGATLKLRDALSKGPYETNRDDQKEMDFEIYVSDSDKPPKYVTDEGCHYIGTLTVELPKVKKGEKRSVFINFVFGGTELHVHATNNVNKEVTRASFNFLHEHIPPVS</sequence>
<evidence type="ECO:0000256" key="3">
    <source>
        <dbReference type="ARBA" id="ARBA00022840"/>
    </source>
</evidence>
<reference evidence="5" key="1">
    <citation type="submission" date="2025-08" db="UniProtKB">
        <authorList>
            <consortium name="RefSeq"/>
        </authorList>
    </citation>
    <scope>IDENTIFICATION</scope>
    <source>
        <tissue evidence="5">Whole sample</tissue>
    </source>
</reference>
<proteinExistence type="inferred from homology"/>
<protein>
    <submittedName>
        <fullName evidence="5">Heat shock 70 kDa protein 12A-like isoform X1</fullName>
    </submittedName>
</protein>
<gene>
    <name evidence="5" type="primary">LOC111125249</name>
</gene>
<comment type="similarity">
    <text evidence="1">Belongs to the heat shock protein 70 family.</text>
</comment>
<dbReference type="Gene3D" id="3.30.420.40">
    <property type="match status" value="1"/>
</dbReference>
<accession>A0A8B8DAG3</accession>
<evidence type="ECO:0000256" key="1">
    <source>
        <dbReference type="ARBA" id="ARBA00007381"/>
    </source>
</evidence>
<evidence type="ECO:0000313" key="4">
    <source>
        <dbReference type="Proteomes" id="UP000694844"/>
    </source>
</evidence>
<dbReference type="AlphaFoldDB" id="A0A8B8DAG3"/>
<dbReference type="RefSeq" id="XP_022324544.1">
    <property type="nucleotide sequence ID" value="XM_022468836.1"/>
</dbReference>
<dbReference type="Proteomes" id="UP000694844">
    <property type="component" value="Chromosome 3"/>
</dbReference>
<evidence type="ECO:0000256" key="2">
    <source>
        <dbReference type="ARBA" id="ARBA00022741"/>
    </source>
</evidence>
<dbReference type="GO" id="GO:0140662">
    <property type="term" value="F:ATP-dependent protein folding chaperone"/>
    <property type="evidence" value="ECO:0007669"/>
    <property type="project" value="InterPro"/>
</dbReference>
<dbReference type="SUPFAM" id="SSF53067">
    <property type="entry name" value="Actin-like ATPase domain"/>
    <property type="match status" value="2"/>
</dbReference>
<keyword evidence="3" id="KW-0067">ATP-binding</keyword>
<keyword evidence="4" id="KW-1185">Reference proteome</keyword>
<dbReference type="OrthoDB" id="6133307at2759"/>
<dbReference type="InterPro" id="IPR043129">
    <property type="entry name" value="ATPase_NBD"/>
</dbReference>
<evidence type="ECO:0000313" key="5">
    <source>
        <dbReference type="RefSeq" id="XP_022324544.1"/>
    </source>
</evidence>
<dbReference type="PANTHER" id="PTHR14187">
    <property type="entry name" value="ALPHA KINASE/ELONGATION FACTOR 2 KINASE"/>
    <property type="match status" value="1"/>
</dbReference>
<organism evidence="4 5">
    <name type="scientific">Crassostrea virginica</name>
    <name type="common">Eastern oyster</name>
    <dbReference type="NCBI Taxonomy" id="6565"/>
    <lineage>
        <taxon>Eukaryota</taxon>
        <taxon>Metazoa</taxon>
        <taxon>Spiralia</taxon>
        <taxon>Lophotrochozoa</taxon>
        <taxon>Mollusca</taxon>
        <taxon>Bivalvia</taxon>
        <taxon>Autobranchia</taxon>
        <taxon>Pteriomorphia</taxon>
        <taxon>Ostreida</taxon>
        <taxon>Ostreoidea</taxon>
        <taxon>Ostreidae</taxon>
        <taxon>Crassostrea</taxon>
    </lineage>
</organism>